<keyword evidence="3 6" id="KW-0808">Transferase</keyword>
<comment type="similarity">
    <text evidence="2 6">Belongs to the 2-oxoacid dehydrogenase family.</text>
</comment>
<evidence type="ECO:0000256" key="6">
    <source>
        <dbReference type="RuleBase" id="RU003423"/>
    </source>
</evidence>
<keyword evidence="11" id="KW-1185">Reference proteome</keyword>
<dbReference type="PANTHER" id="PTHR43178:SF5">
    <property type="entry name" value="LIPOAMIDE ACYLTRANSFERASE COMPONENT OF BRANCHED-CHAIN ALPHA-KETO ACID DEHYDROGENASE COMPLEX, MITOCHONDRIAL"/>
    <property type="match status" value="1"/>
</dbReference>
<dbReference type="AlphaFoldDB" id="A0A8J2ZQ31"/>
<dbReference type="GO" id="GO:0005737">
    <property type="term" value="C:cytoplasm"/>
    <property type="evidence" value="ECO:0007669"/>
    <property type="project" value="TreeGrafter"/>
</dbReference>
<evidence type="ECO:0000256" key="3">
    <source>
        <dbReference type="ARBA" id="ARBA00022679"/>
    </source>
</evidence>
<dbReference type="SUPFAM" id="SSF52777">
    <property type="entry name" value="CoA-dependent acyltransferases"/>
    <property type="match status" value="1"/>
</dbReference>
<evidence type="ECO:0000259" key="8">
    <source>
        <dbReference type="PROSITE" id="PS50968"/>
    </source>
</evidence>
<proteinExistence type="inferred from homology"/>
<name>A0A8J2ZQ31_9BACI</name>
<dbReference type="CDD" id="cd06849">
    <property type="entry name" value="lipoyl_domain"/>
    <property type="match status" value="1"/>
</dbReference>
<dbReference type="Gene3D" id="3.30.559.10">
    <property type="entry name" value="Chloramphenicol acetyltransferase-like domain"/>
    <property type="match status" value="1"/>
</dbReference>
<dbReference type="SUPFAM" id="SSF47005">
    <property type="entry name" value="Peripheral subunit-binding domain of 2-oxo acid dehydrogenase complex"/>
    <property type="match status" value="1"/>
</dbReference>
<dbReference type="InterPro" id="IPR004167">
    <property type="entry name" value="PSBD"/>
</dbReference>
<dbReference type="InterPro" id="IPR001078">
    <property type="entry name" value="2-oxoacid_DH_actylTfrase"/>
</dbReference>
<evidence type="ECO:0000256" key="4">
    <source>
        <dbReference type="ARBA" id="ARBA00022823"/>
    </source>
</evidence>
<dbReference type="Pfam" id="PF00364">
    <property type="entry name" value="Biotin_lipoyl"/>
    <property type="match status" value="1"/>
</dbReference>
<dbReference type="PANTHER" id="PTHR43178">
    <property type="entry name" value="DIHYDROLIPOAMIDE ACETYLTRANSFERASE COMPONENT OF PYRUVATE DEHYDROGENASE COMPLEX"/>
    <property type="match status" value="1"/>
</dbReference>
<dbReference type="InterPro" id="IPR000089">
    <property type="entry name" value="Biotin_lipoyl"/>
</dbReference>
<reference evidence="10" key="2">
    <citation type="submission" date="2020-09" db="EMBL/GenBank/DDBJ databases">
        <authorList>
            <person name="Sun Q."/>
            <person name="Zhou Y."/>
        </authorList>
    </citation>
    <scope>NUCLEOTIDE SEQUENCE</scope>
    <source>
        <strain evidence="10">CGMCC 1.12360</strain>
    </source>
</reference>
<feature type="region of interest" description="Disordered" evidence="7">
    <location>
        <begin position="81"/>
        <end position="108"/>
    </location>
</feature>
<dbReference type="Gene3D" id="4.10.320.10">
    <property type="entry name" value="E3-binding domain"/>
    <property type="match status" value="1"/>
</dbReference>
<dbReference type="InterPro" id="IPR036625">
    <property type="entry name" value="E3-bd_dom_sf"/>
</dbReference>
<dbReference type="PROSITE" id="PS51826">
    <property type="entry name" value="PSBD"/>
    <property type="match status" value="1"/>
</dbReference>
<dbReference type="PROSITE" id="PS50968">
    <property type="entry name" value="BIOTINYL_LIPOYL"/>
    <property type="match status" value="1"/>
</dbReference>
<feature type="compositionally biased region" description="Basic and acidic residues" evidence="7">
    <location>
        <begin position="81"/>
        <end position="94"/>
    </location>
</feature>
<dbReference type="Pfam" id="PF00198">
    <property type="entry name" value="2-oxoacid_dh"/>
    <property type="match status" value="1"/>
</dbReference>
<dbReference type="Gene3D" id="2.40.50.100">
    <property type="match status" value="1"/>
</dbReference>
<dbReference type="EC" id="2.3.1.-" evidence="6"/>
<sequence>MAKEKITMPQLGESVTEGTITAWLVKEGDRVDKYDPIVEVLTDKVNAEVPSSFSGTIIKISAQEGDTVPVGAILCEIETEEVKTEDTEKQETKAEVNTPNTEQPSMKKRYSPAVLRLAQEHDINLETVSGTGRGGRITRKDIEKIIQQRQAGVQETEKAAAPEVSKTQPKSKEIPMRAGDVEIPVTGIRKAIAQNMVKSKQEIPHAWMMVEADVTELVNYRNEIKEEFKQKEGISLTYFAFFVKAVATALKEFPELNSTWQGDTIVQHKDINISIAVAKENELYVPVIHRADELSIKGIARKIEELAEKVRTNRLTNEDISGGTFTVNNTGTFGSVQSMGIINYPQAAILQVEAIVKRPVIIDGMFAARDIVNLCLSLDHRILDGLICGRFMKRVKEILEGMDRNISVY</sequence>
<evidence type="ECO:0000259" key="9">
    <source>
        <dbReference type="PROSITE" id="PS51826"/>
    </source>
</evidence>
<reference evidence="10" key="1">
    <citation type="journal article" date="2014" name="Int. J. Syst. Evol. Microbiol.">
        <title>Complete genome sequence of Corynebacterium casei LMG S-19264T (=DSM 44701T), isolated from a smear-ripened cheese.</title>
        <authorList>
            <consortium name="US DOE Joint Genome Institute (JGI-PGF)"/>
            <person name="Walter F."/>
            <person name="Albersmeier A."/>
            <person name="Kalinowski J."/>
            <person name="Ruckert C."/>
        </authorList>
    </citation>
    <scope>NUCLEOTIDE SEQUENCE</scope>
    <source>
        <strain evidence="10">CGMCC 1.12360</strain>
    </source>
</reference>
<evidence type="ECO:0000256" key="1">
    <source>
        <dbReference type="ARBA" id="ARBA00001938"/>
    </source>
</evidence>
<keyword evidence="5 6" id="KW-0012">Acyltransferase</keyword>
<feature type="region of interest" description="Disordered" evidence="7">
    <location>
        <begin position="153"/>
        <end position="172"/>
    </location>
</feature>
<gene>
    <name evidence="10" type="ORF">GCM10010978_02980</name>
</gene>
<dbReference type="GO" id="GO:0016407">
    <property type="term" value="F:acetyltransferase activity"/>
    <property type="evidence" value="ECO:0007669"/>
    <property type="project" value="TreeGrafter"/>
</dbReference>
<keyword evidence="4 6" id="KW-0450">Lipoyl</keyword>
<feature type="domain" description="Peripheral subunit-binding (PSBD)" evidence="9">
    <location>
        <begin position="109"/>
        <end position="146"/>
    </location>
</feature>
<evidence type="ECO:0000256" key="7">
    <source>
        <dbReference type="SAM" id="MobiDB-lite"/>
    </source>
</evidence>
<evidence type="ECO:0000256" key="5">
    <source>
        <dbReference type="ARBA" id="ARBA00023315"/>
    </source>
</evidence>
<dbReference type="InterPro" id="IPR011053">
    <property type="entry name" value="Single_hybrid_motif"/>
</dbReference>
<dbReference type="InterPro" id="IPR023213">
    <property type="entry name" value="CAT-like_dom_sf"/>
</dbReference>
<feature type="domain" description="Lipoyl-binding" evidence="8">
    <location>
        <begin position="3"/>
        <end position="78"/>
    </location>
</feature>
<dbReference type="Proteomes" id="UP000602050">
    <property type="component" value="Unassembled WGS sequence"/>
</dbReference>
<keyword evidence="10" id="KW-0670">Pyruvate</keyword>
<comment type="cofactor">
    <cofactor evidence="1 6">
        <name>(R)-lipoate</name>
        <dbReference type="ChEBI" id="CHEBI:83088"/>
    </cofactor>
</comment>
<dbReference type="InterPro" id="IPR050743">
    <property type="entry name" value="2-oxoacid_DH_E2_comp"/>
</dbReference>
<dbReference type="SUPFAM" id="SSF51230">
    <property type="entry name" value="Single hybrid motif"/>
    <property type="match status" value="1"/>
</dbReference>
<dbReference type="FunFam" id="3.30.559.10:FF:000007">
    <property type="entry name" value="Dihydrolipoamide acetyltransferase component of pyruvate dehydrogenase complex"/>
    <property type="match status" value="1"/>
</dbReference>
<dbReference type="RefSeq" id="WP_188390594.1">
    <property type="nucleotide sequence ID" value="NZ_BMEV01000003.1"/>
</dbReference>
<evidence type="ECO:0000256" key="2">
    <source>
        <dbReference type="ARBA" id="ARBA00007317"/>
    </source>
</evidence>
<organism evidence="10 11">
    <name type="scientific">Compostibacillus humi</name>
    <dbReference type="NCBI Taxonomy" id="1245525"/>
    <lineage>
        <taxon>Bacteria</taxon>
        <taxon>Bacillati</taxon>
        <taxon>Bacillota</taxon>
        <taxon>Bacilli</taxon>
        <taxon>Bacillales</taxon>
        <taxon>Bacillaceae</taxon>
        <taxon>Compostibacillus</taxon>
    </lineage>
</organism>
<evidence type="ECO:0000313" key="11">
    <source>
        <dbReference type="Proteomes" id="UP000602050"/>
    </source>
</evidence>
<comment type="caution">
    <text evidence="10">The sequence shown here is derived from an EMBL/GenBank/DDBJ whole genome shotgun (WGS) entry which is preliminary data.</text>
</comment>
<accession>A0A8J2ZQ31</accession>
<protein>
    <recommendedName>
        <fullName evidence="6">Dihydrolipoamide acetyltransferase component of pyruvate dehydrogenase complex</fullName>
        <ecNumber evidence="6">2.3.1.-</ecNumber>
    </recommendedName>
</protein>
<dbReference type="GO" id="GO:0031405">
    <property type="term" value="F:lipoic acid binding"/>
    <property type="evidence" value="ECO:0007669"/>
    <property type="project" value="TreeGrafter"/>
</dbReference>
<dbReference type="EMBL" id="BMEV01000003">
    <property type="protein sequence ID" value="GGH69205.1"/>
    <property type="molecule type" value="Genomic_DNA"/>
</dbReference>
<dbReference type="Pfam" id="PF02817">
    <property type="entry name" value="E3_binding"/>
    <property type="match status" value="1"/>
</dbReference>
<evidence type="ECO:0000313" key="10">
    <source>
        <dbReference type="EMBL" id="GGH69205.1"/>
    </source>
</evidence>